<keyword evidence="4" id="KW-1185">Reference proteome</keyword>
<dbReference type="PANTHER" id="PTHR42820">
    <property type="entry name" value="SHORT-CHAIN DEHYDROGENASE REDUCTASE"/>
    <property type="match status" value="1"/>
</dbReference>
<dbReference type="FunFam" id="3.40.50.720:FF:000084">
    <property type="entry name" value="Short-chain dehydrogenase reductase"/>
    <property type="match status" value="1"/>
</dbReference>
<dbReference type="SUPFAM" id="SSF51735">
    <property type="entry name" value="NAD(P)-binding Rossmann-fold domains"/>
    <property type="match status" value="1"/>
</dbReference>
<evidence type="ECO:0000313" key="4">
    <source>
        <dbReference type="Proteomes" id="UP001180020"/>
    </source>
</evidence>
<evidence type="ECO:0000256" key="1">
    <source>
        <dbReference type="ARBA" id="ARBA00006484"/>
    </source>
</evidence>
<reference evidence="3" key="1">
    <citation type="journal article" date="2023" name="Nat. Commun.">
        <title>Diploid and tetraploid genomes of Acorus and the evolution of monocots.</title>
        <authorList>
            <person name="Ma L."/>
            <person name="Liu K.W."/>
            <person name="Li Z."/>
            <person name="Hsiao Y.Y."/>
            <person name="Qi Y."/>
            <person name="Fu T."/>
            <person name="Tang G.D."/>
            <person name="Zhang D."/>
            <person name="Sun W.H."/>
            <person name="Liu D.K."/>
            <person name="Li Y."/>
            <person name="Chen G.Z."/>
            <person name="Liu X.D."/>
            <person name="Liao X.Y."/>
            <person name="Jiang Y.T."/>
            <person name="Yu X."/>
            <person name="Hao Y."/>
            <person name="Huang J."/>
            <person name="Zhao X.W."/>
            <person name="Ke S."/>
            <person name="Chen Y.Y."/>
            <person name="Wu W.L."/>
            <person name="Hsu J.L."/>
            <person name="Lin Y.F."/>
            <person name="Huang M.D."/>
            <person name="Li C.Y."/>
            <person name="Huang L."/>
            <person name="Wang Z.W."/>
            <person name="Zhao X."/>
            <person name="Zhong W.Y."/>
            <person name="Peng D.H."/>
            <person name="Ahmad S."/>
            <person name="Lan S."/>
            <person name="Zhang J.S."/>
            <person name="Tsai W.C."/>
            <person name="Van de Peer Y."/>
            <person name="Liu Z.J."/>
        </authorList>
    </citation>
    <scope>NUCLEOTIDE SEQUENCE</scope>
    <source>
        <strain evidence="3">CP</strain>
    </source>
</reference>
<dbReference type="InterPro" id="IPR002347">
    <property type="entry name" value="SDR_fam"/>
</dbReference>
<dbReference type="PRINTS" id="PR00081">
    <property type="entry name" value="GDHRDH"/>
</dbReference>
<proteinExistence type="inferred from homology"/>
<dbReference type="GO" id="GO:0010301">
    <property type="term" value="F:xanthoxin dehydrogenase (NAD+) activity"/>
    <property type="evidence" value="ECO:0007669"/>
    <property type="project" value="TreeGrafter"/>
</dbReference>
<dbReference type="GO" id="GO:0005829">
    <property type="term" value="C:cytosol"/>
    <property type="evidence" value="ECO:0007669"/>
    <property type="project" value="TreeGrafter"/>
</dbReference>
<dbReference type="InterPro" id="IPR036291">
    <property type="entry name" value="NAD(P)-bd_dom_sf"/>
</dbReference>
<dbReference type="AlphaFoldDB" id="A0AAV9D044"/>
<comment type="caution">
    <text evidence="3">The sequence shown here is derived from an EMBL/GenBank/DDBJ whole genome shotgun (WGS) entry which is preliminary data.</text>
</comment>
<protein>
    <submittedName>
        <fullName evidence="3">Xanthoxin dehydrogenase</fullName>
    </submittedName>
</protein>
<comment type="similarity">
    <text evidence="1 2">Belongs to the short-chain dehydrogenases/reductases (SDR) family.</text>
</comment>
<dbReference type="GO" id="GO:0009688">
    <property type="term" value="P:abscisic acid biosynthetic process"/>
    <property type="evidence" value="ECO:0007669"/>
    <property type="project" value="TreeGrafter"/>
</dbReference>
<dbReference type="Gene3D" id="3.40.50.720">
    <property type="entry name" value="NAD(P)-binding Rossmann-like Domain"/>
    <property type="match status" value="1"/>
</dbReference>
<dbReference type="Proteomes" id="UP001180020">
    <property type="component" value="Unassembled WGS sequence"/>
</dbReference>
<gene>
    <name evidence="3" type="primary">ABA2</name>
    <name evidence="3" type="ORF">QJS10_CPA16g01081</name>
</gene>
<dbReference type="PRINTS" id="PR00080">
    <property type="entry name" value="SDRFAMILY"/>
</dbReference>
<dbReference type="PANTHER" id="PTHR42820:SF1">
    <property type="entry name" value="SHORT-CHAIN DEHYDROGENASE_REDUCTASE FAMILY PROTEIN"/>
    <property type="match status" value="1"/>
</dbReference>
<accession>A0AAV9D044</accession>
<evidence type="ECO:0000313" key="3">
    <source>
        <dbReference type="EMBL" id="KAK1294387.1"/>
    </source>
</evidence>
<dbReference type="EMBL" id="JAUJYO010000016">
    <property type="protein sequence ID" value="KAK1294387.1"/>
    <property type="molecule type" value="Genomic_DNA"/>
</dbReference>
<reference evidence="3" key="2">
    <citation type="submission" date="2023-06" db="EMBL/GenBank/DDBJ databases">
        <authorList>
            <person name="Ma L."/>
            <person name="Liu K.-W."/>
            <person name="Li Z."/>
            <person name="Hsiao Y.-Y."/>
            <person name="Qi Y."/>
            <person name="Fu T."/>
            <person name="Tang G."/>
            <person name="Zhang D."/>
            <person name="Sun W.-H."/>
            <person name="Liu D.-K."/>
            <person name="Li Y."/>
            <person name="Chen G.-Z."/>
            <person name="Liu X.-D."/>
            <person name="Liao X.-Y."/>
            <person name="Jiang Y.-T."/>
            <person name="Yu X."/>
            <person name="Hao Y."/>
            <person name="Huang J."/>
            <person name="Zhao X.-W."/>
            <person name="Ke S."/>
            <person name="Chen Y.-Y."/>
            <person name="Wu W.-L."/>
            <person name="Hsu J.-L."/>
            <person name="Lin Y.-F."/>
            <person name="Huang M.-D."/>
            <person name="Li C.-Y."/>
            <person name="Huang L."/>
            <person name="Wang Z.-W."/>
            <person name="Zhao X."/>
            <person name="Zhong W.-Y."/>
            <person name="Peng D.-H."/>
            <person name="Ahmad S."/>
            <person name="Lan S."/>
            <person name="Zhang J.-S."/>
            <person name="Tsai W.-C."/>
            <person name="Van De Peer Y."/>
            <person name="Liu Z.-J."/>
        </authorList>
    </citation>
    <scope>NUCLEOTIDE SEQUENCE</scope>
    <source>
        <strain evidence="3">CP</strain>
        <tissue evidence="3">Leaves</tissue>
    </source>
</reference>
<evidence type="ECO:0000256" key="2">
    <source>
        <dbReference type="RuleBase" id="RU000363"/>
    </source>
</evidence>
<organism evidence="3 4">
    <name type="scientific">Acorus calamus</name>
    <name type="common">Sweet flag</name>
    <dbReference type="NCBI Taxonomy" id="4465"/>
    <lineage>
        <taxon>Eukaryota</taxon>
        <taxon>Viridiplantae</taxon>
        <taxon>Streptophyta</taxon>
        <taxon>Embryophyta</taxon>
        <taxon>Tracheophyta</taxon>
        <taxon>Spermatophyta</taxon>
        <taxon>Magnoliopsida</taxon>
        <taxon>Liliopsida</taxon>
        <taxon>Acoraceae</taxon>
        <taxon>Acorus</taxon>
    </lineage>
</organism>
<name>A0AAV9D044_ACOCL</name>
<dbReference type="Pfam" id="PF00106">
    <property type="entry name" value="adh_short"/>
    <property type="match status" value="1"/>
</dbReference>
<sequence length="247" mass="25803">MSTGESSLPSQRLLGKVALVTSGATGIGESTVRLFHRHGAKVLIVDIKDDLGHQLCSSLNSGARYLHCDVTVEDDVARAVDHAVETFGALDIMVNNAGVAGRPVPDIRDFAFSEFRDVFDVNVNGVFLGAKHAARAMVPRGKGSIVSLTSVSGVLGGLGPHAYTASKHAVVGLTKSVAADMGKHGVRVNCVSPYAVPTSLALPHLPEGEGEGGDGVLKWFWEFTGDGANLKGVDLEAADVAEDKEAY</sequence>